<dbReference type="PANTHER" id="PTHR31080">
    <property type="entry name" value="PECTINESTERASE INHIBITOR-LIKE"/>
    <property type="match status" value="1"/>
</dbReference>
<dbReference type="RefSeq" id="XP_018815937.1">
    <property type="nucleotide sequence ID" value="XM_018960392.2"/>
</dbReference>
<dbReference type="NCBIfam" id="TIGR01614">
    <property type="entry name" value="PME_inhib"/>
    <property type="match status" value="1"/>
</dbReference>
<dbReference type="GO" id="GO:0009827">
    <property type="term" value="P:plant-type cell wall modification"/>
    <property type="evidence" value="ECO:0000318"/>
    <property type="project" value="GO_Central"/>
</dbReference>
<dbReference type="GeneID" id="108987465"/>
<dbReference type="Gramene" id="Jr11_03550_p1">
    <property type="protein sequence ID" value="cds.Jr11_03550_p1"/>
    <property type="gene ID" value="Jr11_03550"/>
</dbReference>
<comment type="similarity">
    <text evidence="2">Belongs to the PMEI family.</text>
</comment>
<reference evidence="4" key="1">
    <citation type="submission" date="2025-08" db="UniProtKB">
        <authorList>
            <consortium name="RefSeq"/>
        </authorList>
    </citation>
    <scope>IDENTIFICATION</scope>
    <source>
        <tissue evidence="4">Leaves</tissue>
    </source>
</reference>
<protein>
    <submittedName>
        <fullName evidence="4">Pectinesterase inhibitor-like</fullName>
    </submittedName>
</protein>
<accession>A0A2I4HCV9</accession>
<evidence type="ECO:0000313" key="3">
    <source>
        <dbReference type="Proteomes" id="UP000235220"/>
    </source>
</evidence>
<proteinExistence type="inferred from homology"/>
<evidence type="ECO:0000256" key="1">
    <source>
        <dbReference type="ARBA" id="ARBA00022729"/>
    </source>
</evidence>
<dbReference type="PANTHER" id="PTHR31080:SF296">
    <property type="entry name" value="OS05G0360900 PROTEIN"/>
    <property type="match status" value="1"/>
</dbReference>
<dbReference type="AlphaFoldDB" id="A0A2I4HCV9"/>
<dbReference type="Gene3D" id="1.20.140.40">
    <property type="entry name" value="Invertase/pectin methylesterase inhibitor family protein"/>
    <property type="match status" value="1"/>
</dbReference>
<keyword evidence="3" id="KW-1185">Reference proteome</keyword>
<organism evidence="3 4">
    <name type="scientific">Juglans regia</name>
    <name type="common">English walnut</name>
    <dbReference type="NCBI Taxonomy" id="51240"/>
    <lineage>
        <taxon>Eukaryota</taxon>
        <taxon>Viridiplantae</taxon>
        <taxon>Streptophyta</taxon>
        <taxon>Embryophyta</taxon>
        <taxon>Tracheophyta</taxon>
        <taxon>Spermatophyta</taxon>
        <taxon>Magnoliopsida</taxon>
        <taxon>eudicotyledons</taxon>
        <taxon>Gunneridae</taxon>
        <taxon>Pentapetalae</taxon>
        <taxon>rosids</taxon>
        <taxon>fabids</taxon>
        <taxon>Fagales</taxon>
        <taxon>Juglandaceae</taxon>
        <taxon>Juglans</taxon>
    </lineage>
</organism>
<gene>
    <name evidence="4" type="primary">LOC108987465</name>
</gene>
<dbReference type="InterPro" id="IPR035513">
    <property type="entry name" value="Invertase/methylesterase_inhib"/>
</dbReference>
<dbReference type="Proteomes" id="UP000235220">
    <property type="component" value="Chromosome 11"/>
</dbReference>
<dbReference type="STRING" id="51240.A0A2I4HCV9"/>
<name>A0A2I4HCV9_JUGRE</name>
<evidence type="ECO:0000256" key="2">
    <source>
        <dbReference type="ARBA" id="ARBA00038471"/>
    </source>
</evidence>
<dbReference type="SUPFAM" id="SSF101148">
    <property type="entry name" value="Plant invertase/pectin methylesterase inhibitor"/>
    <property type="match status" value="1"/>
</dbReference>
<dbReference type="SMART" id="SM00856">
    <property type="entry name" value="PMEI"/>
    <property type="match status" value="1"/>
</dbReference>
<keyword evidence="1" id="KW-0732">Signal</keyword>
<dbReference type="Pfam" id="PF04043">
    <property type="entry name" value="PMEI"/>
    <property type="match status" value="1"/>
</dbReference>
<dbReference type="GO" id="GO:0009505">
    <property type="term" value="C:plant-type cell wall"/>
    <property type="evidence" value="ECO:0000318"/>
    <property type="project" value="GO_Central"/>
</dbReference>
<dbReference type="InterPro" id="IPR051955">
    <property type="entry name" value="PME_Inhibitor"/>
</dbReference>
<dbReference type="GO" id="GO:0004857">
    <property type="term" value="F:enzyme inhibitor activity"/>
    <property type="evidence" value="ECO:0000318"/>
    <property type="project" value="GO_Central"/>
</dbReference>
<dbReference type="OrthoDB" id="1899334at2759"/>
<dbReference type="InterPro" id="IPR006501">
    <property type="entry name" value="Pectinesterase_inhib_dom"/>
</dbReference>
<evidence type="ECO:0000313" key="4">
    <source>
        <dbReference type="RefSeq" id="XP_018815937.1"/>
    </source>
</evidence>
<sequence>MKPILKLFFGLLFTLCPYTIFADNKDLNLINTACDRTLYKDLCRAVLLNHPKARTATELRVLARVALKYAAISAKQVETQIRKLKDAPAALKDCAENFQSATQQISYSFKALKSKSYGDINIWVSAAMTGVDSCEEGFNELKSNYPIAKSSKMFNQLCSIVLTFTNQLNGH</sequence>
<dbReference type="KEGG" id="jre:108987465"/>